<gene>
    <name evidence="2" type="ORF">PATL70BA_2613</name>
</gene>
<keyword evidence="3" id="KW-1185">Reference proteome</keyword>
<keyword evidence="1" id="KW-1133">Transmembrane helix</keyword>
<accession>A0A3P7NZY8</accession>
<keyword evidence="1" id="KW-0472">Membrane</keyword>
<organism evidence="2 3">
    <name type="scientific">Petrocella atlantisensis</name>
    <dbReference type="NCBI Taxonomy" id="2173034"/>
    <lineage>
        <taxon>Bacteria</taxon>
        <taxon>Bacillati</taxon>
        <taxon>Bacillota</taxon>
        <taxon>Clostridia</taxon>
        <taxon>Lachnospirales</taxon>
        <taxon>Vallitaleaceae</taxon>
        <taxon>Petrocella</taxon>
    </lineage>
</organism>
<name>A0A3P7NZY8_9FIRM</name>
<feature type="transmembrane region" description="Helical" evidence="1">
    <location>
        <begin position="6"/>
        <end position="26"/>
    </location>
</feature>
<evidence type="ECO:0000313" key="2">
    <source>
        <dbReference type="EMBL" id="VDN48515.1"/>
    </source>
</evidence>
<dbReference type="Proteomes" id="UP000279029">
    <property type="component" value="Chromosome"/>
</dbReference>
<reference evidence="2 3" key="1">
    <citation type="submission" date="2018-09" db="EMBL/GenBank/DDBJ databases">
        <authorList>
            <person name="Postec A."/>
        </authorList>
    </citation>
    <scope>NUCLEOTIDE SEQUENCE [LARGE SCALE GENOMIC DNA]</scope>
    <source>
        <strain evidence="2">70B-A</strain>
    </source>
</reference>
<protein>
    <submittedName>
        <fullName evidence="2">Uncharacterized protein</fullName>
    </submittedName>
</protein>
<evidence type="ECO:0000313" key="3">
    <source>
        <dbReference type="Proteomes" id="UP000279029"/>
    </source>
</evidence>
<sequence length="38" mass="4511">MVEGHNYVSILCLSIVIILTFILIKFHKYFIKNNLMKL</sequence>
<dbReference type="EMBL" id="LR130778">
    <property type="protein sequence ID" value="VDN48515.1"/>
    <property type="molecule type" value="Genomic_DNA"/>
</dbReference>
<proteinExistence type="predicted"/>
<dbReference type="KEGG" id="cbar:PATL70BA_2613"/>
<evidence type="ECO:0000256" key="1">
    <source>
        <dbReference type="SAM" id="Phobius"/>
    </source>
</evidence>
<dbReference type="AlphaFoldDB" id="A0A3P7NZY8"/>
<keyword evidence="1" id="KW-0812">Transmembrane</keyword>